<dbReference type="AlphaFoldDB" id="A0A9D5CAK6"/>
<dbReference type="CDD" id="cd18919">
    <property type="entry name" value="bHLH_AtBPE_like"/>
    <property type="match status" value="1"/>
</dbReference>
<dbReference type="InterPro" id="IPR024097">
    <property type="entry name" value="bHLH_ZIP_TF"/>
</dbReference>
<dbReference type="GO" id="GO:0005634">
    <property type="term" value="C:nucleus"/>
    <property type="evidence" value="ECO:0007669"/>
    <property type="project" value="UniProtKB-SubCell"/>
</dbReference>
<comment type="caution">
    <text evidence="7">The sequence shown here is derived from an EMBL/GenBank/DDBJ whole genome shotgun (WGS) entry which is preliminary data.</text>
</comment>
<keyword evidence="4" id="KW-0804">Transcription</keyword>
<dbReference type="FunFam" id="4.10.280.10:FF:000002">
    <property type="entry name" value="Basic helix-loop-helix transcription factor"/>
    <property type="match status" value="1"/>
</dbReference>
<dbReference type="SMART" id="SM00353">
    <property type="entry name" value="HLH"/>
    <property type="match status" value="1"/>
</dbReference>
<evidence type="ECO:0000256" key="3">
    <source>
        <dbReference type="ARBA" id="ARBA00023015"/>
    </source>
</evidence>
<evidence type="ECO:0000313" key="7">
    <source>
        <dbReference type="EMBL" id="KAJ0969248.1"/>
    </source>
</evidence>
<comment type="similarity">
    <text evidence="2">Belongs to the bHLH protein family.</text>
</comment>
<proteinExistence type="inferred from homology"/>
<evidence type="ECO:0000256" key="1">
    <source>
        <dbReference type="ARBA" id="ARBA00004123"/>
    </source>
</evidence>
<dbReference type="SUPFAM" id="SSF47459">
    <property type="entry name" value="HLH, helix-loop-helix DNA-binding domain"/>
    <property type="match status" value="1"/>
</dbReference>
<evidence type="ECO:0000313" key="8">
    <source>
        <dbReference type="Proteomes" id="UP001085076"/>
    </source>
</evidence>
<dbReference type="InterPro" id="IPR036638">
    <property type="entry name" value="HLH_DNA-bd_sf"/>
</dbReference>
<gene>
    <name evidence="7" type="ORF">J5N97_022125</name>
</gene>
<evidence type="ECO:0000259" key="6">
    <source>
        <dbReference type="PROSITE" id="PS50888"/>
    </source>
</evidence>
<evidence type="ECO:0000256" key="2">
    <source>
        <dbReference type="ARBA" id="ARBA00005510"/>
    </source>
</evidence>
<accession>A0A9D5CAK6</accession>
<keyword evidence="8" id="KW-1185">Reference proteome</keyword>
<dbReference type="PROSITE" id="PS50888">
    <property type="entry name" value="BHLH"/>
    <property type="match status" value="1"/>
</dbReference>
<dbReference type="OrthoDB" id="1928604at2759"/>
<keyword evidence="5" id="KW-0539">Nucleus</keyword>
<protein>
    <recommendedName>
        <fullName evidence="6">BHLH domain-containing protein</fullName>
    </recommendedName>
</protein>
<dbReference type="PANTHER" id="PTHR12565:SF431">
    <property type="entry name" value="TRANSCRIPTION FACTOR BHLH137"/>
    <property type="match status" value="1"/>
</dbReference>
<dbReference type="InterPro" id="IPR011598">
    <property type="entry name" value="bHLH_dom"/>
</dbReference>
<sequence length="256" mass="28980">MAAFSNNPINILNGEMINNNTYSSFQPYYTTTPNSSLEIINGGTSDTCVSLDSTTTTIDDSMEKKKKKRIKKRKIIDTTSCLNSLSKEIKESKNEGDKKKAKANEEGYVHVRARRGQATDSHSLAERVRREKISERMKLLQGLVPGCDKVTGKALMLDEIINYVQSLQKQVEFLSIKLASVNPLLTVDPFDYIITEQELVHQTNDTEVTAFQDITNSYRMMQCPTAFHQDNASTLMQMISDQRQGFLAQMWLNNMC</sequence>
<dbReference type="Pfam" id="PF00010">
    <property type="entry name" value="HLH"/>
    <property type="match status" value="1"/>
</dbReference>
<organism evidence="7 8">
    <name type="scientific">Dioscorea zingiberensis</name>
    <dbReference type="NCBI Taxonomy" id="325984"/>
    <lineage>
        <taxon>Eukaryota</taxon>
        <taxon>Viridiplantae</taxon>
        <taxon>Streptophyta</taxon>
        <taxon>Embryophyta</taxon>
        <taxon>Tracheophyta</taxon>
        <taxon>Spermatophyta</taxon>
        <taxon>Magnoliopsida</taxon>
        <taxon>Liliopsida</taxon>
        <taxon>Dioscoreales</taxon>
        <taxon>Dioscoreaceae</taxon>
        <taxon>Dioscorea</taxon>
    </lineage>
</organism>
<dbReference type="Proteomes" id="UP001085076">
    <property type="component" value="Miscellaneous, Linkage group lg06"/>
</dbReference>
<evidence type="ECO:0000256" key="5">
    <source>
        <dbReference type="ARBA" id="ARBA00023242"/>
    </source>
</evidence>
<feature type="domain" description="BHLH" evidence="6">
    <location>
        <begin position="117"/>
        <end position="167"/>
    </location>
</feature>
<keyword evidence="3" id="KW-0805">Transcription regulation</keyword>
<dbReference type="PANTHER" id="PTHR12565">
    <property type="entry name" value="STEROL REGULATORY ELEMENT-BINDING PROTEIN"/>
    <property type="match status" value="1"/>
</dbReference>
<dbReference type="GO" id="GO:0003700">
    <property type="term" value="F:DNA-binding transcription factor activity"/>
    <property type="evidence" value="ECO:0007669"/>
    <property type="project" value="TreeGrafter"/>
</dbReference>
<dbReference type="Gene3D" id="4.10.280.10">
    <property type="entry name" value="Helix-loop-helix DNA-binding domain"/>
    <property type="match status" value="1"/>
</dbReference>
<comment type="subcellular location">
    <subcellularLocation>
        <location evidence="1">Nucleus</location>
    </subcellularLocation>
</comment>
<dbReference type="EMBL" id="JAGGNH010000006">
    <property type="protein sequence ID" value="KAJ0969248.1"/>
    <property type="molecule type" value="Genomic_DNA"/>
</dbReference>
<reference evidence="7" key="1">
    <citation type="submission" date="2021-03" db="EMBL/GenBank/DDBJ databases">
        <authorList>
            <person name="Li Z."/>
            <person name="Yang C."/>
        </authorList>
    </citation>
    <scope>NUCLEOTIDE SEQUENCE</scope>
    <source>
        <strain evidence="7">Dzin_1.0</strain>
        <tissue evidence="7">Leaf</tissue>
    </source>
</reference>
<reference evidence="7" key="2">
    <citation type="journal article" date="2022" name="Hortic Res">
        <title>The genome of Dioscorea zingiberensis sheds light on the biosynthesis, origin and evolution of the medicinally important diosgenin saponins.</title>
        <authorList>
            <person name="Li Y."/>
            <person name="Tan C."/>
            <person name="Li Z."/>
            <person name="Guo J."/>
            <person name="Li S."/>
            <person name="Chen X."/>
            <person name="Wang C."/>
            <person name="Dai X."/>
            <person name="Yang H."/>
            <person name="Song W."/>
            <person name="Hou L."/>
            <person name="Xu J."/>
            <person name="Tong Z."/>
            <person name="Xu A."/>
            <person name="Yuan X."/>
            <person name="Wang W."/>
            <person name="Yang Q."/>
            <person name="Chen L."/>
            <person name="Sun Z."/>
            <person name="Wang K."/>
            <person name="Pan B."/>
            <person name="Chen J."/>
            <person name="Bao Y."/>
            <person name="Liu F."/>
            <person name="Qi X."/>
            <person name="Gang D.R."/>
            <person name="Wen J."/>
            <person name="Li J."/>
        </authorList>
    </citation>
    <scope>NUCLEOTIDE SEQUENCE</scope>
    <source>
        <strain evidence="7">Dzin_1.0</strain>
    </source>
</reference>
<evidence type="ECO:0000256" key="4">
    <source>
        <dbReference type="ARBA" id="ARBA00023163"/>
    </source>
</evidence>
<name>A0A9D5CAK6_9LILI</name>
<dbReference type="GO" id="GO:0046983">
    <property type="term" value="F:protein dimerization activity"/>
    <property type="evidence" value="ECO:0007669"/>
    <property type="project" value="InterPro"/>
</dbReference>